<keyword evidence="2" id="KW-0808">Transferase</keyword>
<dbReference type="CDD" id="cd03789">
    <property type="entry name" value="GT9_LPS_heptosyltransferase"/>
    <property type="match status" value="1"/>
</dbReference>
<dbReference type="PANTHER" id="PTHR30160:SF1">
    <property type="entry name" value="LIPOPOLYSACCHARIDE 1,2-N-ACETYLGLUCOSAMINETRANSFERASE-RELATED"/>
    <property type="match status" value="1"/>
</dbReference>
<feature type="region of interest" description="Disordered" evidence="3">
    <location>
        <begin position="152"/>
        <end position="181"/>
    </location>
</feature>
<comment type="caution">
    <text evidence="4">The sequence shown here is derived from an EMBL/GenBank/DDBJ whole genome shotgun (WGS) entry which is preliminary data.</text>
</comment>
<dbReference type="GO" id="GO:0009244">
    <property type="term" value="P:lipopolysaccharide core region biosynthetic process"/>
    <property type="evidence" value="ECO:0007669"/>
    <property type="project" value="TreeGrafter"/>
</dbReference>
<name>A0A2N1PT31_9BACT</name>
<dbReference type="GO" id="GO:0005829">
    <property type="term" value="C:cytosol"/>
    <property type="evidence" value="ECO:0007669"/>
    <property type="project" value="TreeGrafter"/>
</dbReference>
<dbReference type="Pfam" id="PF01075">
    <property type="entry name" value="Glyco_transf_9"/>
    <property type="match status" value="2"/>
</dbReference>
<accession>A0A2N1PT31</accession>
<dbReference type="InterPro" id="IPR002201">
    <property type="entry name" value="Glyco_trans_9"/>
</dbReference>
<dbReference type="Gene3D" id="3.40.50.2000">
    <property type="entry name" value="Glycogen Phosphorylase B"/>
    <property type="match status" value="2"/>
</dbReference>
<feature type="compositionally biased region" description="Low complexity" evidence="3">
    <location>
        <begin position="160"/>
        <end position="172"/>
    </location>
</feature>
<sequence>MRILVIRLRSIGDMLLSTPAISLLAKHIPDSRITVLSEALSAPMVQNHGSVHSVMVLDRKALKSKTSGLKRLMADFSMASWLSSADFDMVVDLYGGPRSAAMSLMTGSPLRIGFQKRWRSCFYTHAFPEATGFHTVAINLNLAMEAIRIHGSGGQSSDNPVSPQSPQSLQSPHGTEGLNGSGHWTPVKNPLVLPLRPVDIHNAGRALSPFISLTSGVSESRTMDLFNGFFCGSEFESIPDSVCGGDTPCSGGSAFSNHSISGLRERLFKKTGFSYCVIHGGARFAHTKGWPTERFTELARRVHSEYGLFPILVGTSDEADILRSFVLELEKRNISYLNLAGRLELGGLAALCSGASLFIGNDSGPMHIAASQNCPVVGLFGPSDPVRWGPWSSRGKVVTAGLSCSPCPQINCATGRGCMAEISIDMAWKVVAEAMNEANSEVTNEVTTEKQSSGEGNG</sequence>
<keyword evidence="1" id="KW-0328">Glycosyltransferase</keyword>
<evidence type="ECO:0000256" key="3">
    <source>
        <dbReference type="SAM" id="MobiDB-lite"/>
    </source>
</evidence>
<dbReference type="SUPFAM" id="SSF53756">
    <property type="entry name" value="UDP-Glycosyltransferase/glycogen phosphorylase"/>
    <property type="match status" value="2"/>
</dbReference>
<dbReference type="EMBL" id="PGXC01000003">
    <property type="protein sequence ID" value="PKK91493.1"/>
    <property type="molecule type" value="Genomic_DNA"/>
</dbReference>
<gene>
    <name evidence="4" type="ORF">CVV64_06985</name>
</gene>
<evidence type="ECO:0008006" key="6">
    <source>
        <dbReference type="Google" id="ProtNLM"/>
    </source>
</evidence>
<protein>
    <recommendedName>
        <fullName evidence="6">Glycosyltransferase family 9 protein</fullName>
    </recommendedName>
</protein>
<evidence type="ECO:0000313" key="5">
    <source>
        <dbReference type="Proteomes" id="UP000233256"/>
    </source>
</evidence>
<evidence type="ECO:0000256" key="2">
    <source>
        <dbReference type="ARBA" id="ARBA00022679"/>
    </source>
</evidence>
<reference evidence="4 5" key="1">
    <citation type="journal article" date="2017" name="ISME J.">
        <title>Potential for microbial H2 and metal transformations associated with novel bacteria and archaea in deep terrestrial subsurface sediments.</title>
        <authorList>
            <person name="Hernsdorf A.W."/>
            <person name="Amano Y."/>
            <person name="Miyakawa K."/>
            <person name="Ise K."/>
            <person name="Suzuki Y."/>
            <person name="Anantharaman K."/>
            <person name="Probst A."/>
            <person name="Burstein D."/>
            <person name="Thomas B.C."/>
            <person name="Banfield J.F."/>
        </authorList>
    </citation>
    <scope>NUCLEOTIDE SEQUENCE [LARGE SCALE GENOMIC DNA]</scope>
    <source>
        <strain evidence="4">HGW-Wallbacteria-1</strain>
    </source>
</reference>
<evidence type="ECO:0000313" key="4">
    <source>
        <dbReference type="EMBL" id="PKK91493.1"/>
    </source>
</evidence>
<organism evidence="4 5">
    <name type="scientific">Candidatus Wallbacteria bacterium HGW-Wallbacteria-1</name>
    <dbReference type="NCBI Taxonomy" id="2013854"/>
    <lineage>
        <taxon>Bacteria</taxon>
        <taxon>Candidatus Walliibacteriota</taxon>
    </lineage>
</organism>
<dbReference type="GO" id="GO:0008713">
    <property type="term" value="F:ADP-heptose-lipopolysaccharide heptosyltransferase activity"/>
    <property type="evidence" value="ECO:0007669"/>
    <property type="project" value="TreeGrafter"/>
</dbReference>
<dbReference type="Proteomes" id="UP000233256">
    <property type="component" value="Unassembled WGS sequence"/>
</dbReference>
<proteinExistence type="predicted"/>
<dbReference type="PANTHER" id="PTHR30160">
    <property type="entry name" value="TETRAACYLDISACCHARIDE 4'-KINASE-RELATED"/>
    <property type="match status" value="1"/>
</dbReference>
<evidence type="ECO:0000256" key="1">
    <source>
        <dbReference type="ARBA" id="ARBA00022676"/>
    </source>
</evidence>
<dbReference type="InterPro" id="IPR051199">
    <property type="entry name" value="LPS_LOS_Heptosyltrfase"/>
</dbReference>
<dbReference type="AlphaFoldDB" id="A0A2N1PT31"/>